<evidence type="ECO:0000256" key="2">
    <source>
        <dbReference type="ARBA" id="ARBA00022525"/>
    </source>
</evidence>
<feature type="signal peptide" evidence="5">
    <location>
        <begin position="1"/>
        <end position="22"/>
    </location>
</feature>
<protein>
    <submittedName>
        <fullName evidence="6">Conopeptide im017</fullName>
    </submittedName>
</protein>
<dbReference type="InterPro" id="IPR004214">
    <property type="entry name" value="Conotoxin"/>
</dbReference>
<sequence length="81" mass="9137">MKLRCMMIVAVLFLTASIFITADNSRNGIENLPRMRRHEMKKPKASKLNKRGCLPDEYFCGFSMIGALLCCSGWCLGICMT</sequence>
<dbReference type="GO" id="GO:0008200">
    <property type="term" value="F:ion channel inhibitor activity"/>
    <property type="evidence" value="ECO:0007669"/>
    <property type="project" value="InterPro"/>
</dbReference>
<name>A0A125S9F1_CONIM</name>
<evidence type="ECO:0000256" key="3">
    <source>
        <dbReference type="ARBA" id="ARBA00022854"/>
    </source>
</evidence>
<feature type="chain" id="PRO_5007179727" evidence="5">
    <location>
        <begin position="23"/>
        <end position="81"/>
    </location>
</feature>
<evidence type="ECO:0000256" key="4">
    <source>
        <dbReference type="ARBA" id="ARBA00023157"/>
    </source>
</evidence>
<dbReference type="PROSITE" id="PS60004">
    <property type="entry name" value="OMEGA_CONOTOXIN"/>
    <property type="match status" value="1"/>
</dbReference>
<evidence type="ECO:0000256" key="1">
    <source>
        <dbReference type="ARBA" id="ARBA00004613"/>
    </source>
</evidence>
<dbReference type="AlphaFoldDB" id="A0A125S9F1"/>
<keyword evidence="3" id="KW-0960">Knottin</keyword>
<keyword evidence="5" id="KW-0732">Signal</keyword>
<dbReference type="Pfam" id="PF02950">
    <property type="entry name" value="Conotoxin"/>
    <property type="match status" value="1"/>
</dbReference>
<comment type="subcellular location">
    <subcellularLocation>
        <location evidence="1">Secreted</location>
    </subcellularLocation>
</comment>
<organism evidence="6">
    <name type="scientific">Conus imperialis</name>
    <name type="common">Imperial cone</name>
    <dbReference type="NCBI Taxonomy" id="35631"/>
    <lineage>
        <taxon>Eukaryota</taxon>
        <taxon>Metazoa</taxon>
        <taxon>Spiralia</taxon>
        <taxon>Lophotrochozoa</taxon>
        <taxon>Mollusca</taxon>
        <taxon>Gastropoda</taxon>
        <taxon>Caenogastropoda</taxon>
        <taxon>Neogastropoda</taxon>
        <taxon>Conoidea</taxon>
        <taxon>Conidae</taxon>
        <taxon>Conus</taxon>
        <taxon>Stephanoconus</taxon>
    </lineage>
</organism>
<dbReference type="InterPro" id="IPR012321">
    <property type="entry name" value="Conotoxin_omega-typ_CS"/>
</dbReference>
<proteinExistence type="evidence at transcript level"/>
<dbReference type="SUPFAM" id="SSF57059">
    <property type="entry name" value="omega toxin-like"/>
    <property type="match status" value="1"/>
</dbReference>
<reference evidence="6" key="1">
    <citation type="submission" date="2015-08" db="EMBL/GenBank/DDBJ databases">
        <title>Comparative transcriptomic and proteomic analysis of the venom of the vermivorous cone snail Conus imperialis.</title>
        <authorList>
            <person name="Jin A.-H."/>
            <person name="Dutertre S."/>
            <person name="Dutt M."/>
            <person name="Jones A."/>
            <person name="Lewis R.J."/>
            <person name="Alewood P.F."/>
        </authorList>
    </citation>
    <scope>NUCLEOTIDE SEQUENCE</scope>
</reference>
<dbReference type="GO" id="GO:0005576">
    <property type="term" value="C:extracellular region"/>
    <property type="evidence" value="ECO:0007669"/>
    <property type="project" value="UniProtKB-SubCell"/>
</dbReference>
<evidence type="ECO:0000256" key="5">
    <source>
        <dbReference type="SAM" id="SignalP"/>
    </source>
</evidence>
<dbReference type="EMBL" id="KT377411">
    <property type="protein sequence ID" value="AME17675.1"/>
    <property type="molecule type" value="mRNA"/>
</dbReference>
<evidence type="ECO:0000313" key="6">
    <source>
        <dbReference type="EMBL" id="AME17675.1"/>
    </source>
</evidence>
<accession>A0A125S9F1</accession>
<keyword evidence="4" id="KW-1015">Disulfide bond</keyword>
<keyword evidence="2" id="KW-0964">Secreted</keyword>